<feature type="region of interest" description="Disordered" evidence="1">
    <location>
        <begin position="1"/>
        <end position="75"/>
    </location>
</feature>
<organism evidence="2 3">
    <name type="scientific">Ramlibacter agri</name>
    <dbReference type="NCBI Taxonomy" id="2728837"/>
    <lineage>
        <taxon>Bacteria</taxon>
        <taxon>Pseudomonadati</taxon>
        <taxon>Pseudomonadota</taxon>
        <taxon>Betaproteobacteria</taxon>
        <taxon>Burkholderiales</taxon>
        <taxon>Comamonadaceae</taxon>
        <taxon>Ramlibacter</taxon>
    </lineage>
</organism>
<protein>
    <submittedName>
        <fullName evidence="2">Uncharacterized protein</fullName>
    </submittedName>
</protein>
<gene>
    <name evidence="2" type="ORF">HHL11_30745</name>
</gene>
<reference evidence="2 3" key="1">
    <citation type="submission" date="2020-04" db="EMBL/GenBank/DDBJ databases">
        <title>Ramlibacter sp. G-1-2-2 isolated from soil.</title>
        <authorList>
            <person name="Dahal R.H."/>
        </authorList>
    </citation>
    <scope>NUCLEOTIDE SEQUENCE [LARGE SCALE GENOMIC DNA]</scope>
    <source>
        <strain evidence="2 3">G-1-2-2</strain>
    </source>
</reference>
<dbReference type="Proteomes" id="UP000541185">
    <property type="component" value="Unassembled WGS sequence"/>
</dbReference>
<comment type="caution">
    <text evidence="2">The sequence shown here is derived from an EMBL/GenBank/DDBJ whole genome shotgun (WGS) entry which is preliminary data.</text>
</comment>
<proteinExistence type="predicted"/>
<evidence type="ECO:0000313" key="3">
    <source>
        <dbReference type="Proteomes" id="UP000541185"/>
    </source>
</evidence>
<accession>A0A848HCJ0</accession>
<dbReference type="EMBL" id="JABBFX010000004">
    <property type="protein sequence ID" value="NML48167.1"/>
    <property type="molecule type" value="Genomic_DNA"/>
</dbReference>
<keyword evidence="3" id="KW-1185">Reference proteome</keyword>
<evidence type="ECO:0000313" key="2">
    <source>
        <dbReference type="EMBL" id="NML48167.1"/>
    </source>
</evidence>
<dbReference type="AlphaFoldDB" id="A0A848HCJ0"/>
<name>A0A848HCJ0_9BURK</name>
<sequence>MTSRSATSSSRAHLGERPTSSVPARPDASENSASTIVEAPLKPGRGRLDAHDFPDGGGSGGAEACSRRHVKPAQG</sequence>
<dbReference type="RefSeq" id="WP_169422502.1">
    <property type="nucleotide sequence ID" value="NZ_JABBFX010000004.1"/>
</dbReference>
<evidence type="ECO:0000256" key="1">
    <source>
        <dbReference type="SAM" id="MobiDB-lite"/>
    </source>
</evidence>
<feature type="compositionally biased region" description="Low complexity" evidence="1">
    <location>
        <begin position="1"/>
        <end position="12"/>
    </location>
</feature>